<evidence type="ECO:0000256" key="1">
    <source>
        <dbReference type="SAM" id="MobiDB-lite"/>
    </source>
</evidence>
<sequence>MLHSMRSCSTSLRCWATAPDMTWRGGDRTDGRGGDTTPTRRLQLRHLLNRSNKRAASDPANRRDTSLARSLARAVTHPPTTRWCCDQPP</sequence>
<feature type="compositionally biased region" description="Basic residues" evidence="1">
    <location>
        <begin position="42"/>
        <end position="53"/>
    </location>
</feature>
<reference evidence="2" key="1">
    <citation type="journal article" date="2023" name="Mol. Biol. Evol.">
        <title>Third-Generation Sequencing Reveals the Adaptive Role of the Epigenome in Three Deep-Sea Polychaetes.</title>
        <authorList>
            <person name="Perez M."/>
            <person name="Aroh O."/>
            <person name="Sun Y."/>
            <person name="Lan Y."/>
            <person name="Juniper S.K."/>
            <person name="Young C.R."/>
            <person name="Angers B."/>
            <person name="Qian P.Y."/>
        </authorList>
    </citation>
    <scope>NUCLEOTIDE SEQUENCE</scope>
    <source>
        <strain evidence="2">R07B-5</strain>
    </source>
</reference>
<proteinExistence type="predicted"/>
<evidence type="ECO:0000313" key="3">
    <source>
        <dbReference type="Proteomes" id="UP001209878"/>
    </source>
</evidence>
<dbReference type="Proteomes" id="UP001209878">
    <property type="component" value="Unassembled WGS sequence"/>
</dbReference>
<name>A0AAD9NW02_RIDPI</name>
<gene>
    <name evidence="2" type="ORF">NP493_315g02016</name>
</gene>
<dbReference type="EMBL" id="JAODUO010000315">
    <property type="protein sequence ID" value="KAK2183326.1"/>
    <property type="molecule type" value="Genomic_DNA"/>
</dbReference>
<protein>
    <submittedName>
        <fullName evidence="2">Uncharacterized protein</fullName>
    </submittedName>
</protein>
<comment type="caution">
    <text evidence="2">The sequence shown here is derived from an EMBL/GenBank/DDBJ whole genome shotgun (WGS) entry which is preliminary data.</text>
</comment>
<evidence type="ECO:0000313" key="2">
    <source>
        <dbReference type="EMBL" id="KAK2183326.1"/>
    </source>
</evidence>
<feature type="region of interest" description="Disordered" evidence="1">
    <location>
        <begin position="20"/>
        <end position="89"/>
    </location>
</feature>
<keyword evidence="3" id="KW-1185">Reference proteome</keyword>
<accession>A0AAD9NW02</accession>
<dbReference type="AlphaFoldDB" id="A0AAD9NW02"/>
<organism evidence="2 3">
    <name type="scientific">Ridgeia piscesae</name>
    <name type="common">Tubeworm</name>
    <dbReference type="NCBI Taxonomy" id="27915"/>
    <lineage>
        <taxon>Eukaryota</taxon>
        <taxon>Metazoa</taxon>
        <taxon>Spiralia</taxon>
        <taxon>Lophotrochozoa</taxon>
        <taxon>Annelida</taxon>
        <taxon>Polychaeta</taxon>
        <taxon>Sedentaria</taxon>
        <taxon>Canalipalpata</taxon>
        <taxon>Sabellida</taxon>
        <taxon>Siboglinidae</taxon>
        <taxon>Ridgeia</taxon>
    </lineage>
</organism>